<dbReference type="RefSeq" id="WP_263342609.1">
    <property type="nucleotide sequence ID" value="NZ_JAGSYH010000014.1"/>
</dbReference>
<protein>
    <submittedName>
        <fullName evidence="1">SMI1/KNR4 family protein</fullName>
    </submittedName>
</protein>
<name>A0ABW1EM48_9BACT</name>
<reference evidence="2" key="1">
    <citation type="journal article" date="2019" name="Int. J. Syst. Evol. Microbiol.">
        <title>The Global Catalogue of Microorganisms (GCM) 10K type strain sequencing project: providing services to taxonomists for standard genome sequencing and annotation.</title>
        <authorList>
            <consortium name="The Broad Institute Genomics Platform"/>
            <consortium name="The Broad Institute Genome Sequencing Center for Infectious Disease"/>
            <person name="Wu L."/>
            <person name="Ma J."/>
        </authorList>
    </citation>
    <scope>NUCLEOTIDE SEQUENCE [LARGE SCALE GENOMIC DNA]</scope>
    <source>
        <strain evidence="2">JCM 4087</strain>
    </source>
</reference>
<accession>A0ABW1EM48</accession>
<organism evidence="1 2">
    <name type="scientific">Acidicapsa dinghuensis</name>
    <dbReference type="NCBI Taxonomy" id="2218256"/>
    <lineage>
        <taxon>Bacteria</taxon>
        <taxon>Pseudomonadati</taxon>
        <taxon>Acidobacteriota</taxon>
        <taxon>Terriglobia</taxon>
        <taxon>Terriglobales</taxon>
        <taxon>Acidobacteriaceae</taxon>
        <taxon>Acidicapsa</taxon>
    </lineage>
</organism>
<evidence type="ECO:0000313" key="2">
    <source>
        <dbReference type="Proteomes" id="UP001596091"/>
    </source>
</evidence>
<dbReference type="Proteomes" id="UP001596091">
    <property type="component" value="Unassembled WGS sequence"/>
</dbReference>
<keyword evidence="2" id="KW-1185">Reference proteome</keyword>
<comment type="caution">
    <text evidence="1">The sequence shown here is derived from an EMBL/GenBank/DDBJ whole genome shotgun (WGS) entry which is preliminary data.</text>
</comment>
<evidence type="ECO:0000313" key="1">
    <source>
        <dbReference type="EMBL" id="MFC5865143.1"/>
    </source>
</evidence>
<dbReference type="EMBL" id="JBHSPH010000015">
    <property type="protein sequence ID" value="MFC5865143.1"/>
    <property type="molecule type" value="Genomic_DNA"/>
</dbReference>
<sequence>MEKYSELEELCKLGGNAIEQTFDRIRFNADLSFLGPQLPEYAFLLGLKNGFYAFAEALHVYTYLPSDRYNEQEVVTWNKASLWKRAYGLTEVKPFAFAEDIFGYQFCFDVEGVTRFDPETGELEPVCSTLDEWAGLMLTDPEAHLGYETAREWSQTKGSIRQGERLLPIYPFITSEGSADLTNLYSVDALKGMLSRADFARQIKSVPDGQPIEIVPLIPQNRNPS</sequence>
<gene>
    <name evidence="1" type="ORF">ACFPT7_22750</name>
</gene>
<proteinExistence type="predicted"/>